<comment type="caution">
    <text evidence="1">The sequence shown here is derived from an EMBL/GenBank/DDBJ whole genome shotgun (WGS) entry which is preliminary data.</text>
</comment>
<proteinExistence type="predicted"/>
<sequence>MRQAGLSFRGTAAALAVFATAGDTDRTPDRTPSATTVRAWVLRLGYAHLTRPLSHDHRWVWLIDHTLQIGATKLFVIVGVPLDHVPFGVRPLQLADLHLVAMVPMATSNQERVADALEVAVARTGVPHQIVADGGSDLQRGIDRFRDQHPQTVSVPDAAHHAANLLKYYWANDPQWAAFTRRMTETAATIRQTRAAHLLAPKLRNKARFLSAGTFVRFGRLVLRRLRDAAPDADVVRHYAWVSEYANAVQAWGDQHDLVRAMLDQVRVDGLFTRGEAALDDTWDRLGVSDHPTTAALRNRLRAYVGRYGRGLPVGERLVGSTDVLESAFGVQKRLSRDQSQSGLTVLSAGLGALLGEVTPEQMRAEIDRVPEKAVNNWAARTFGKTVQWLRRRFVNPGPCTTNGEPNPG</sequence>
<name>A0A225DDM2_9BACT</name>
<evidence type="ECO:0000313" key="2">
    <source>
        <dbReference type="Proteomes" id="UP000214646"/>
    </source>
</evidence>
<protein>
    <submittedName>
        <fullName evidence="1">Uncharacterized protein</fullName>
    </submittedName>
</protein>
<dbReference type="AlphaFoldDB" id="A0A225DDM2"/>
<organism evidence="1 2">
    <name type="scientific">Fimbriiglobus ruber</name>
    <dbReference type="NCBI Taxonomy" id="1908690"/>
    <lineage>
        <taxon>Bacteria</taxon>
        <taxon>Pseudomonadati</taxon>
        <taxon>Planctomycetota</taxon>
        <taxon>Planctomycetia</taxon>
        <taxon>Gemmatales</taxon>
        <taxon>Gemmataceae</taxon>
        <taxon>Fimbriiglobus</taxon>
    </lineage>
</organism>
<evidence type="ECO:0000313" key="1">
    <source>
        <dbReference type="EMBL" id="OWK39083.1"/>
    </source>
</evidence>
<accession>A0A225DDM2</accession>
<dbReference type="Proteomes" id="UP000214646">
    <property type="component" value="Unassembled WGS sequence"/>
</dbReference>
<gene>
    <name evidence="1" type="ORF">FRUB_06165</name>
</gene>
<reference evidence="2" key="1">
    <citation type="submission" date="2017-06" db="EMBL/GenBank/DDBJ databases">
        <title>Genome analysis of Fimbriiglobus ruber SP5, the first member of the order Planctomycetales with confirmed chitinolytic capability.</title>
        <authorList>
            <person name="Ravin N.V."/>
            <person name="Rakitin A.L."/>
            <person name="Ivanova A.A."/>
            <person name="Beletsky A.V."/>
            <person name="Kulichevskaya I.S."/>
            <person name="Mardanov A.V."/>
            <person name="Dedysh S.N."/>
        </authorList>
    </citation>
    <scope>NUCLEOTIDE SEQUENCE [LARGE SCALE GENOMIC DNA]</scope>
    <source>
        <strain evidence="2">SP5</strain>
    </source>
</reference>
<keyword evidence="2" id="KW-1185">Reference proteome</keyword>
<dbReference type="EMBL" id="NIDE01000011">
    <property type="protein sequence ID" value="OWK39083.1"/>
    <property type="molecule type" value="Genomic_DNA"/>
</dbReference>